<accession>A0ABS5QHG4</accession>
<name>A0ABS5QHG4_9PROT</name>
<keyword evidence="6 8" id="KW-1133">Transmembrane helix</keyword>
<organism evidence="10 11">
    <name type="scientific">Roseococcus pinisoli</name>
    <dbReference type="NCBI Taxonomy" id="2835040"/>
    <lineage>
        <taxon>Bacteria</taxon>
        <taxon>Pseudomonadati</taxon>
        <taxon>Pseudomonadota</taxon>
        <taxon>Alphaproteobacteria</taxon>
        <taxon>Acetobacterales</taxon>
        <taxon>Roseomonadaceae</taxon>
        <taxon>Roseococcus</taxon>
    </lineage>
</organism>
<feature type="transmembrane region" description="Helical" evidence="8">
    <location>
        <begin position="71"/>
        <end position="93"/>
    </location>
</feature>
<keyword evidence="4" id="KW-1003">Cell membrane</keyword>
<keyword evidence="11" id="KW-1185">Reference proteome</keyword>
<comment type="similarity">
    <text evidence="2">Belongs to the binding-protein-dependent transport system permease family. CysTW subfamily.</text>
</comment>
<dbReference type="CDD" id="cd06261">
    <property type="entry name" value="TM_PBP2"/>
    <property type="match status" value="1"/>
</dbReference>
<evidence type="ECO:0000256" key="5">
    <source>
        <dbReference type="ARBA" id="ARBA00022692"/>
    </source>
</evidence>
<evidence type="ECO:0000256" key="6">
    <source>
        <dbReference type="ARBA" id="ARBA00022989"/>
    </source>
</evidence>
<dbReference type="Proteomes" id="UP000766336">
    <property type="component" value="Unassembled WGS sequence"/>
</dbReference>
<evidence type="ECO:0000256" key="3">
    <source>
        <dbReference type="ARBA" id="ARBA00022448"/>
    </source>
</evidence>
<keyword evidence="3 8" id="KW-0813">Transport</keyword>
<dbReference type="PROSITE" id="PS50928">
    <property type="entry name" value="ABC_TM1"/>
    <property type="match status" value="1"/>
</dbReference>
<evidence type="ECO:0000256" key="1">
    <source>
        <dbReference type="ARBA" id="ARBA00004651"/>
    </source>
</evidence>
<dbReference type="InterPro" id="IPR000515">
    <property type="entry name" value="MetI-like"/>
</dbReference>
<keyword evidence="7 8" id="KW-0472">Membrane</keyword>
<dbReference type="PANTHER" id="PTHR42929">
    <property type="entry name" value="INNER MEMBRANE ABC TRANSPORTER PERMEASE PROTEIN YDCU-RELATED-RELATED"/>
    <property type="match status" value="1"/>
</dbReference>
<dbReference type="Gene3D" id="1.10.3720.10">
    <property type="entry name" value="MetI-like"/>
    <property type="match status" value="1"/>
</dbReference>
<comment type="caution">
    <text evidence="10">The sequence shown here is derived from an EMBL/GenBank/DDBJ whole genome shotgun (WGS) entry which is preliminary data.</text>
</comment>
<feature type="transmembrane region" description="Helical" evidence="8">
    <location>
        <begin position="250"/>
        <end position="271"/>
    </location>
</feature>
<reference evidence="10 11" key="1">
    <citation type="submission" date="2021-05" db="EMBL/GenBank/DDBJ databases">
        <title>Roseococcus sp. XZZS9, whole genome shotgun sequencing project.</title>
        <authorList>
            <person name="Zhao G."/>
            <person name="Shen L."/>
        </authorList>
    </citation>
    <scope>NUCLEOTIDE SEQUENCE [LARGE SCALE GENOMIC DNA]</scope>
    <source>
        <strain evidence="10 11">XZZS9</strain>
    </source>
</reference>
<evidence type="ECO:0000256" key="4">
    <source>
        <dbReference type="ARBA" id="ARBA00022475"/>
    </source>
</evidence>
<gene>
    <name evidence="10" type="ORF">KHU32_19470</name>
</gene>
<evidence type="ECO:0000313" key="10">
    <source>
        <dbReference type="EMBL" id="MBS7813134.1"/>
    </source>
</evidence>
<comment type="subcellular location">
    <subcellularLocation>
        <location evidence="1 8">Cell membrane</location>
        <topology evidence="1 8">Multi-pass membrane protein</topology>
    </subcellularLocation>
</comment>
<sequence>MTRGLAWLALLGLVATPLAIVIGMGFGTPDSGVPPVIPPIGRDGWQGSLEAWGLIFEDSFYLDTFLRSLRLASVTAALCLVLGFAMAMGIASAPPGRQPLLLALVLLPFWTGFVLRLTAWVGLLRDNGWINGVLMQLGVIAEPLPLLYSDGALLLGMVHSYLPFAVLPLTAALAKRDLSLEEAAADLGARPATVFATVTLPLAAPAAAAAFLLVFIPAAGEVVIPEMLGAPDSMLIGRAIWGEFFQTRDWPAAAALSTALLALLLVPIALYQRLSVAK</sequence>
<dbReference type="SUPFAM" id="SSF161098">
    <property type="entry name" value="MetI-like"/>
    <property type="match status" value="1"/>
</dbReference>
<feature type="transmembrane region" description="Helical" evidence="8">
    <location>
        <begin position="152"/>
        <end position="174"/>
    </location>
</feature>
<feature type="domain" description="ABC transmembrane type-1" evidence="9">
    <location>
        <begin position="65"/>
        <end position="271"/>
    </location>
</feature>
<dbReference type="EMBL" id="JAHCDA010000004">
    <property type="protein sequence ID" value="MBS7813134.1"/>
    <property type="molecule type" value="Genomic_DNA"/>
</dbReference>
<dbReference type="RefSeq" id="WP_213671832.1">
    <property type="nucleotide sequence ID" value="NZ_JAHCDA010000004.1"/>
</dbReference>
<dbReference type="PANTHER" id="PTHR42929:SF3">
    <property type="entry name" value="PUTRESCINE TRANSPORT SYSTEM PERMEASE PROTEIN POTH"/>
    <property type="match status" value="1"/>
</dbReference>
<evidence type="ECO:0000259" key="9">
    <source>
        <dbReference type="PROSITE" id="PS50928"/>
    </source>
</evidence>
<dbReference type="InterPro" id="IPR035906">
    <property type="entry name" value="MetI-like_sf"/>
</dbReference>
<feature type="transmembrane region" description="Helical" evidence="8">
    <location>
        <begin position="194"/>
        <end position="219"/>
    </location>
</feature>
<feature type="transmembrane region" description="Helical" evidence="8">
    <location>
        <begin position="100"/>
        <end position="123"/>
    </location>
</feature>
<protein>
    <submittedName>
        <fullName evidence="10">ABC transporter permease</fullName>
    </submittedName>
</protein>
<evidence type="ECO:0000313" key="11">
    <source>
        <dbReference type="Proteomes" id="UP000766336"/>
    </source>
</evidence>
<evidence type="ECO:0000256" key="2">
    <source>
        <dbReference type="ARBA" id="ARBA00007069"/>
    </source>
</evidence>
<evidence type="ECO:0000256" key="7">
    <source>
        <dbReference type="ARBA" id="ARBA00023136"/>
    </source>
</evidence>
<dbReference type="Pfam" id="PF00528">
    <property type="entry name" value="BPD_transp_1"/>
    <property type="match status" value="1"/>
</dbReference>
<keyword evidence="5 8" id="KW-0812">Transmembrane</keyword>
<proteinExistence type="inferred from homology"/>
<evidence type="ECO:0000256" key="8">
    <source>
        <dbReference type="RuleBase" id="RU363032"/>
    </source>
</evidence>